<dbReference type="PANTHER" id="PTHR30336">
    <property type="entry name" value="INNER MEMBRANE PROTEIN, PROBABLE PERMEASE"/>
    <property type="match status" value="1"/>
</dbReference>
<dbReference type="InterPro" id="IPR036052">
    <property type="entry name" value="TrpB-like_PALP_sf"/>
</dbReference>
<feature type="compositionally biased region" description="Basic and acidic residues" evidence="1">
    <location>
        <begin position="143"/>
        <end position="157"/>
    </location>
</feature>
<dbReference type="InterPro" id="IPR003848">
    <property type="entry name" value="DUF218"/>
</dbReference>
<proteinExistence type="predicted"/>
<evidence type="ECO:0000313" key="4">
    <source>
        <dbReference type="Proteomes" id="UP000748108"/>
    </source>
</evidence>
<dbReference type="Pfam" id="PF02698">
    <property type="entry name" value="DUF218"/>
    <property type="match status" value="1"/>
</dbReference>
<dbReference type="AlphaFoldDB" id="A0A947D3T1"/>
<feature type="domain" description="DUF218" evidence="2">
    <location>
        <begin position="47"/>
        <end position="195"/>
    </location>
</feature>
<dbReference type="GO" id="GO:0005886">
    <property type="term" value="C:plasma membrane"/>
    <property type="evidence" value="ECO:0007669"/>
    <property type="project" value="TreeGrafter"/>
</dbReference>
<dbReference type="GO" id="GO:1901605">
    <property type="term" value="P:alpha-amino acid metabolic process"/>
    <property type="evidence" value="ECO:0007669"/>
    <property type="project" value="UniProtKB-ARBA"/>
</dbReference>
<dbReference type="CDD" id="cd06259">
    <property type="entry name" value="YdcF-like"/>
    <property type="match status" value="1"/>
</dbReference>
<reference evidence="3" key="1">
    <citation type="journal article" date="2021" name="Microbiology">
        <title>Metagenomic Analysis of the Microbial Community in the Underground Coal Fire Area (Kemerovo Region, Russia) Revealed Predominance of Thermophilic Members of the Phyla Deinococcus-thermus, Aquificae, and Firmicutes.</title>
        <authorList>
            <person name="Kadnikov V."/>
            <person name="Mardanov A.V."/>
            <person name="Beletsky A.V."/>
            <person name="Karnachuk O.V."/>
            <person name="Ravin N.V."/>
        </authorList>
    </citation>
    <scope>NUCLEOTIDE SEQUENCE</scope>
    <source>
        <strain evidence="3">RBS10-49</strain>
    </source>
</reference>
<dbReference type="Proteomes" id="UP000748108">
    <property type="component" value="Unassembled WGS sequence"/>
</dbReference>
<accession>A0A947D3T1</accession>
<dbReference type="InterPro" id="IPR014729">
    <property type="entry name" value="Rossmann-like_a/b/a_fold"/>
</dbReference>
<evidence type="ECO:0000313" key="3">
    <source>
        <dbReference type="EMBL" id="MBT9283511.1"/>
    </source>
</evidence>
<comment type="caution">
    <text evidence="3">The sequence shown here is derived from an EMBL/GenBank/DDBJ whole genome shotgun (WGS) entry which is preliminary data.</text>
</comment>
<dbReference type="Gene3D" id="3.40.50.620">
    <property type="entry name" value="HUPs"/>
    <property type="match status" value="1"/>
</dbReference>
<dbReference type="EMBL" id="JAHHQF010000103">
    <property type="protein sequence ID" value="MBT9283511.1"/>
    <property type="molecule type" value="Genomic_DNA"/>
</dbReference>
<organism evidence="3 4">
    <name type="scientific">Hydrogenibacillus schlegelii</name>
    <name type="common">Bacillus schlegelii</name>
    <dbReference type="NCBI Taxonomy" id="1484"/>
    <lineage>
        <taxon>Bacteria</taxon>
        <taxon>Bacillati</taxon>
        <taxon>Bacillota</taxon>
        <taxon>Bacilli</taxon>
        <taxon>Bacillales</taxon>
        <taxon>Bacillales Family X. Incertae Sedis</taxon>
        <taxon>Hydrogenibacillus</taxon>
    </lineage>
</organism>
<feature type="region of interest" description="Disordered" evidence="1">
    <location>
        <begin position="143"/>
        <end position="167"/>
    </location>
</feature>
<dbReference type="InterPro" id="IPR051599">
    <property type="entry name" value="Cell_Envelope_Assoc"/>
</dbReference>
<dbReference type="SUPFAM" id="SSF53686">
    <property type="entry name" value="Tryptophan synthase beta subunit-like PLP-dependent enzymes"/>
    <property type="match status" value="1"/>
</dbReference>
<dbReference type="PANTHER" id="PTHR30336:SF20">
    <property type="entry name" value="DUF218 DOMAIN-CONTAINING PROTEIN"/>
    <property type="match status" value="1"/>
</dbReference>
<sequence length="242" mass="26154">MRRREDRRKAPRRRAFRVLLAASMALFLLTEGAVVFYPTWIRPEAADAIVVLGAQVGDAGPRPVYASRLKEAARLYREGYAPLIVTTGGRGPTEPVSEGEAGRAYLIALGVPPEAVLAETASSTTLENLLNARALYRETVRRGENEAVRRDGAEPDRPTSAPGPDGAGRMLIVSSRFHLFRAMLLARCLGIPASYAGAVAPGAWPEEIVGAIREVPAIYLNAFRCLAIRMTEMAGENGDEPV</sequence>
<evidence type="ECO:0000259" key="2">
    <source>
        <dbReference type="Pfam" id="PF02698"/>
    </source>
</evidence>
<protein>
    <submittedName>
        <fullName evidence="3">YdcF family protein</fullName>
    </submittedName>
</protein>
<gene>
    <name evidence="3" type="ORF">KM312_12895</name>
</gene>
<evidence type="ECO:0000256" key="1">
    <source>
        <dbReference type="SAM" id="MobiDB-lite"/>
    </source>
</evidence>
<name>A0A947D3T1_HYDSH</name>